<gene>
    <name evidence="4" type="ORF">GHC57_14800</name>
</gene>
<dbReference type="PANTHER" id="PTHR32182:SF22">
    <property type="entry name" value="ATP-DEPENDENT ENDONUCLEASE, OLD FAMILY-RELATED"/>
    <property type="match status" value="1"/>
</dbReference>
<dbReference type="SUPFAM" id="SSF52540">
    <property type="entry name" value="P-loop containing nucleoside triphosphate hydrolases"/>
    <property type="match status" value="1"/>
</dbReference>
<feature type="domain" description="Protein CR006 P-loop" evidence="2">
    <location>
        <begin position="632"/>
        <end position="720"/>
    </location>
</feature>
<keyword evidence="5" id="KW-1185">Reference proteome</keyword>
<dbReference type="Gene3D" id="3.40.50.300">
    <property type="entry name" value="P-loop containing nucleotide triphosphate hydrolases"/>
    <property type="match status" value="2"/>
</dbReference>
<evidence type="ECO:0000259" key="2">
    <source>
        <dbReference type="Pfam" id="PF13166"/>
    </source>
</evidence>
<dbReference type="OrthoDB" id="9789562at2"/>
<protein>
    <submittedName>
        <fullName evidence="4">AAA family ATPase</fullName>
    </submittedName>
</protein>
<dbReference type="GO" id="GO:0006302">
    <property type="term" value="P:double-strand break repair"/>
    <property type="evidence" value="ECO:0007669"/>
    <property type="project" value="InterPro"/>
</dbReference>
<keyword evidence="1" id="KW-0175">Coiled coil</keyword>
<organism evidence="4 5">
    <name type="scientific">Roseospira navarrensis</name>
    <dbReference type="NCBI Taxonomy" id="140058"/>
    <lineage>
        <taxon>Bacteria</taxon>
        <taxon>Pseudomonadati</taxon>
        <taxon>Pseudomonadota</taxon>
        <taxon>Alphaproteobacteria</taxon>
        <taxon>Rhodospirillales</taxon>
        <taxon>Rhodospirillaceae</taxon>
        <taxon>Roseospira</taxon>
    </lineage>
</organism>
<proteinExistence type="predicted"/>
<dbReference type="InterPro" id="IPR026866">
    <property type="entry name" value="CR006_AAA"/>
</dbReference>
<evidence type="ECO:0000259" key="3">
    <source>
        <dbReference type="Pfam" id="PF13476"/>
    </source>
</evidence>
<dbReference type="Pfam" id="PF13476">
    <property type="entry name" value="AAA_23"/>
    <property type="match status" value="1"/>
</dbReference>
<dbReference type="EMBL" id="WIVE01000055">
    <property type="protein sequence ID" value="MQX37787.1"/>
    <property type="molecule type" value="Genomic_DNA"/>
</dbReference>
<dbReference type="GO" id="GO:0000731">
    <property type="term" value="P:DNA synthesis involved in DNA repair"/>
    <property type="evidence" value="ECO:0007669"/>
    <property type="project" value="TreeGrafter"/>
</dbReference>
<dbReference type="Pfam" id="PF13166">
    <property type="entry name" value="AAA_13"/>
    <property type="match status" value="1"/>
</dbReference>
<sequence>MVDEIHVSDSRPVVSRAVGEELPKTSIWDELNAWGKSIADWQRYIISHAVRDGILSDERIDDAYRLFLREKELDNGDEDLPDVPASVTGRAAAEATPLALQAVKSLKNVNAIPEASHVAFSPQLTVIYGHNGSGKSGFARILSRACFSRSSPQIIRNIYDNDSPNAPATAQFVVDRGNGLGEDIAFTDGEENDDLKRVSVFDSSVARIHLSKENELGFQPAGFDVFDEAVRAIGCLTQKLESDIEKKKQPNKFDQLFTDSGRVAGKIAALSTKSDIQELRELANFGEAEKERLDEVERQEKELLAKSPVETLRALGTAKADIEALHMKITDLASELGNGACEKGLELLDRHKSALLEAVRAGSETVSHPQLNQTGSTDWDAFVLASRKLGQTEGENYPAEGDPCLLCHRPLDAPSATLINRMWGFLDHDARKAAVTADEQLNRHIARLRELDCTLLPEESRIRADLSKINPALVCEMDAASASFDERRNALVVALEQGADDALPTGGLAVPDKTLGKALADIEAQAAALREGKFDQFLADLKAEHITLRQRQVLSKNIDDVVAFVEDLRWIEKAERSCPSTRFVTDRQKAVFEKLIETNYKERLEDECGKLDCSFPFEFKARGSAGKTLRGLKAKGGYKPDDIFSEGEQRALSLADFLTEVNLNPTSAAIVLDDPVTSLDHQRKIAIAKRLAEEAGVRQVIIFTHDLVFLTLLYEHAESAGQDFRGHWVECHGGVPGHVNIDETPANTKAYRKTTKAKEFLARAKKANGRDKVDLVRSGAGALRRTIEEVVVFHLFKDTVRRWNEQIRLSTVKKIRWSDDVADEIVALQDDTSRLLEGHSNSDEFAGGMPDVDGLEKLIARVDDVIDKAKAERK</sequence>
<dbReference type="RefSeq" id="WP_153345615.1">
    <property type="nucleotide sequence ID" value="NZ_WIVE01000055.1"/>
</dbReference>
<dbReference type="InterPro" id="IPR038729">
    <property type="entry name" value="Rad50/SbcC_AAA"/>
</dbReference>
<evidence type="ECO:0000313" key="4">
    <source>
        <dbReference type="EMBL" id="MQX37787.1"/>
    </source>
</evidence>
<dbReference type="InterPro" id="IPR027417">
    <property type="entry name" value="P-loop_NTPase"/>
</dbReference>
<dbReference type="GO" id="GO:0016887">
    <property type="term" value="F:ATP hydrolysis activity"/>
    <property type="evidence" value="ECO:0007669"/>
    <property type="project" value="InterPro"/>
</dbReference>
<reference evidence="4 5" key="1">
    <citation type="submission" date="2019-10" db="EMBL/GenBank/DDBJ databases">
        <title>Draft whole-genome sequence of the purple nonsulfur photosynthetic bacterium Roseospira navarrensis DSM 15114.</title>
        <authorList>
            <person name="Kyndt J.A."/>
            <person name="Meyer T.E."/>
        </authorList>
    </citation>
    <scope>NUCLEOTIDE SEQUENCE [LARGE SCALE GENOMIC DNA]</scope>
    <source>
        <strain evidence="4 5">DSM 15114</strain>
    </source>
</reference>
<feature type="coiled-coil region" evidence="1">
    <location>
        <begin position="276"/>
        <end position="306"/>
    </location>
</feature>
<evidence type="ECO:0000313" key="5">
    <source>
        <dbReference type="Proteomes" id="UP000434582"/>
    </source>
</evidence>
<dbReference type="PANTHER" id="PTHR32182">
    <property type="entry name" value="DNA REPLICATION AND REPAIR PROTEIN RECF"/>
    <property type="match status" value="1"/>
</dbReference>
<evidence type="ECO:0000256" key="1">
    <source>
        <dbReference type="SAM" id="Coils"/>
    </source>
</evidence>
<dbReference type="Proteomes" id="UP000434582">
    <property type="component" value="Unassembled WGS sequence"/>
</dbReference>
<dbReference type="AlphaFoldDB" id="A0A7X1ZHX8"/>
<comment type="caution">
    <text evidence="4">The sequence shown here is derived from an EMBL/GenBank/DDBJ whole genome shotgun (WGS) entry which is preliminary data.</text>
</comment>
<name>A0A7X1ZHX8_9PROT</name>
<accession>A0A7X1ZHX8</accession>
<feature type="domain" description="Rad50/SbcC-type AAA" evidence="3">
    <location>
        <begin position="105"/>
        <end position="326"/>
    </location>
</feature>